<keyword evidence="1" id="KW-0143">Chaperone</keyword>
<keyword evidence="3" id="KW-1185">Reference proteome</keyword>
<dbReference type="GO" id="GO:0016151">
    <property type="term" value="F:nickel cation binding"/>
    <property type="evidence" value="ECO:0007669"/>
    <property type="project" value="InterPro"/>
</dbReference>
<proteinExistence type="predicted"/>
<accession>A0A927PL74</accession>
<evidence type="ECO:0000313" key="2">
    <source>
        <dbReference type="EMBL" id="MBD8506810.1"/>
    </source>
</evidence>
<dbReference type="AlphaFoldDB" id="A0A927PL74"/>
<evidence type="ECO:0000256" key="1">
    <source>
        <dbReference type="ARBA" id="ARBA00023186"/>
    </source>
</evidence>
<sequence>MRTELIIEASAGRGPRVHATGGLAARQTRPGTVHLIGTAITPLGGDHIDITLRLGPGARLAVRTVAATVALPGRATSRSTSRWTIDLREGAHLDLVPEPTIVAGTAEHEALTTITSAPGATARISERVQIGRTGEDGQGSWRGTTTAHLDDGTPLLAHALLLGARDTLGPATALDSVLELGRRAPEQGEDNSASSVLDGDPRAARAELILPRGGVLTTWVGERLPALRS</sequence>
<organism evidence="2 3">
    <name type="scientific">Lolliginicoccus lacisalsi</name>
    <dbReference type="NCBI Taxonomy" id="2742202"/>
    <lineage>
        <taxon>Bacteria</taxon>
        <taxon>Bacillati</taxon>
        <taxon>Actinomycetota</taxon>
        <taxon>Actinomycetes</taxon>
        <taxon>Mycobacteriales</taxon>
        <taxon>Hoyosellaceae</taxon>
        <taxon>Lolliginicoccus</taxon>
    </lineage>
</organism>
<dbReference type="Proteomes" id="UP000642993">
    <property type="component" value="Unassembled WGS sequence"/>
</dbReference>
<dbReference type="Pfam" id="PF01774">
    <property type="entry name" value="UreD"/>
    <property type="match status" value="1"/>
</dbReference>
<reference evidence="2" key="1">
    <citation type="submission" date="2020-09" db="EMBL/GenBank/DDBJ databases">
        <title>Hoyosella lacisalsi sp. nov., a halotolerant actinobacterium isolated from soil of Lake Gudzhirganskoe.</title>
        <authorList>
            <person name="Yang Q."/>
            <person name="Guo P.Y."/>
            <person name="Liu S.W."/>
            <person name="Li F.N."/>
            <person name="Sun C.H."/>
        </authorList>
    </citation>
    <scope>NUCLEOTIDE SEQUENCE</scope>
    <source>
        <strain evidence="2">G463</strain>
    </source>
</reference>
<evidence type="ECO:0000313" key="3">
    <source>
        <dbReference type="Proteomes" id="UP000642993"/>
    </source>
</evidence>
<dbReference type="EMBL" id="JACYWE010000005">
    <property type="protein sequence ID" value="MBD8506810.1"/>
    <property type="molecule type" value="Genomic_DNA"/>
</dbReference>
<name>A0A927PL74_9ACTN</name>
<gene>
    <name evidence="2" type="ORF">HT102_09950</name>
</gene>
<protein>
    <submittedName>
        <fullName evidence="2">Urease accessory protein UreD</fullName>
    </submittedName>
</protein>
<dbReference type="InterPro" id="IPR002669">
    <property type="entry name" value="UreD"/>
</dbReference>
<dbReference type="RefSeq" id="WP_192039268.1">
    <property type="nucleotide sequence ID" value="NZ_JACYWE010000005.1"/>
</dbReference>
<comment type="caution">
    <text evidence="2">The sequence shown here is derived from an EMBL/GenBank/DDBJ whole genome shotgun (WGS) entry which is preliminary data.</text>
</comment>